<gene>
    <name evidence="2" type="ORF">Poly41_11700</name>
</gene>
<dbReference type="RefSeq" id="WP_146524847.1">
    <property type="nucleotide sequence ID" value="NZ_SJPV01000001.1"/>
</dbReference>
<dbReference type="EMBL" id="SJPV01000001">
    <property type="protein sequence ID" value="TWU42869.1"/>
    <property type="molecule type" value="Genomic_DNA"/>
</dbReference>
<organism evidence="2 3">
    <name type="scientific">Novipirellula artificiosorum</name>
    <dbReference type="NCBI Taxonomy" id="2528016"/>
    <lineage>
        <taxon>Bacteria</taxon>
        <taxon>Pseudomonadati</taxon>
        <taxon>Planctomycetota</taxon>
        <taxon>Planctomycetia</taxon>
        <taxon>Pirellulales</taxon>
        <taxon>Pirellulaceae</taxon>
        <taxon>Novipirellula</taxon>
    </lineage>
</organism>
<dbReference type="Proteomes" id="UP000319143">
    <property type="component" value="Unassembled WGS sequence"/>
</dbReference>
<comment type="caution">
    <text evidence="2">The sequence shown here is derived from an EMBL/GenBank/DDBJ whole genome shotgun (WGS) entry which is preliminary data.</text>
</comment>
<feature type="region of interest" description="Disordered" evidence="1">
    <location>
        <begin position="167"/>
        <end position="194"/>
    </location>
</feature>
<feature type="compositionally biased region" description="Low complexity" evidence="1">
    <location>
        <begin position="178"/>
        <end position="187"/>
    </location>
</feature>
<name>A0A5C6E6R2_9BACT</name>
<reference evidence="2 3" key="1">
    <citation type="submission" date="2019-02" db="EMBL/GenBank/DDBJ databases">
        <title>Deep-cultivation of Planctomycetes and their phenomic and genomic characterization uncovers novel biology.</title>
        <authorList>
            <person name="Wiegand S."/>
            <person name="Jogler M."/>
            <person name="Boedeker C."/>
            <person name="Pinto D."/>
            <person name="Vollmers J."/>
            <person name="Rivas-Marin E."/>
            <person name="Kohn T."/>
            <person name="Peeters S.H."/>
            <person name="Heuer A."/>
            <person name="Rast P."/>
            <person name="Oberbeckmann S."/>
            <person name="Bunk B."/>
            <person name="Jeske O."/>
            <person name="Meyerdierks A."/>
            <person name="Storesund J.E."/>
            <person name="Kallscheuer N."/>
            <person name="Luecker S."/>
            <person name="Lage O.M."/>
            <person name="Pohl T."/>
            <person name="Merkel B.J."/>
            <person name="Hornburger P."/>
            <person name="Mueller R.-W."/>
            <person name="Bruemmer F."/>
            <person name="Labrenz M."/>
            <person name="Spormann A.M."/>
            <person name="Op Den Camp H."/>
            <person name="Overmann J."/>
            <person name="Amann R."/>
            <person name="Jetten M.S.M."/>
            <person name="Mascher T."/>
            <person name="Medema M.H."/>
            <person name="Devos D.P."/>
            <person name="Kaster A.-K."/>
            <person name="Ovreas L."/>
            <person name="Rohde M."/>
            <person name="Galperin M.Y."/>
            <person name="Jogler C."/>
        </authorList>
    </citation>
    <scope>NUCLEOTIDE SEQUENCE [LARGE SCALE GENOMIC DNA]</scope>
    <source>
        <strain evidence="2 3">Poly41</strain>
    </source>
</reference>
<accession>A0A5C6E6R2</accession>
<evidence type="ECO:0000256" key="1">
    <source>
        <dbReference type="SAM" id="MobiDB-lite"/>
    </source>
</evidence>
<keyword evidence="3" id="KW-1185">Reference proteome</keyword>
<evidence type="ECO:0000313" key="2">
    <source>
        <dbReference type="EMBL" id="TWU42869.1"/>
    </source>
</evidence>
<protein>
    <recommendedName>
        <fullName evidence="4">Transmembrane protein</fullName>
    </recommendedName>
</protein>
<evidence type="ECO:0008006" key="4">
    <source>
        <dbReference type="Google" id="ProtNLM"/>
    </source>
</evidence>
<sequence length="599" mass="66096">MPASPTETIADLIDRLGEPPESVVDTWCDQLRDAAIDWEKHHDEAFPPIDLSLWSIGTQGELCYQSACYPCPSAPRSTLSIRGSSRAQIASFRAAVLASTAADNVPQPTEIAAAKPGFDSADAATGVADLSPPQKVLAAKRRWVVAASLLIVGGVVVTILKTRVPSERSARATPSPFPSSQASQSLPTQTADPIASDDLTMRLETFDSKPLDPNGSEPLIDLQPILSIENLLPAVSSPLDRETDVEKYLLRATEHEISADVDAKPATAFRADSDAEVTETPQSIRIAAVAAVALPEATDENKRARIGHLSPNTLSLQFPIDVAVELNNDESAGHHVIHDCRRKLEIASLTRDQQELVFGWSPQAKDSTVAALLQHGRLRDEHGNAAYLRAGIEADPWSMVFDQSDYRPSWDLGAAVLPQVTRLSLQLDLPETIELGWMEPPKPDHLRRARSLAVLSNPEFEQVQIAILFNVHCTRKLSCEIRHAARLDPSLPWQTFTEPGIQRLANQLLARNDQFARLQDQIEAWYEHADSTQRRQLRTQRDQLKSSIEWSETLSTRVAQLQTMVAELKQDGKIRCELYVRWPDGDQPLLTMPEGGNRE</sequence>
<dbReference type="OrthoDB" id="281128at2"/>
<evidence type="ECO:0000313" key="3">
    <source>
        <dbReference type="Proteomes" id="UP000319143"/>
    </source>
</evidence>
<dbReference type="AlphaFoldDB" id="A0A5C6E6R2"/>
<proteinExistence type="predicted"/>